<accession>A0ACB8W5A4</accession>
<name>A0ACB8W5A4_9TELE</name>
<comment type="caution">
    <text evidence="1">The sequence shown here is derived from an EMBL/GenBank/DDBJ whole genome shotgun (WGS) entry which is preliminary data.</text>
</comment>
<reference evidence="1" key="1">
    <citation type="submission" date="2022-04" db="EMBL/GenBank/DDBJ databases">
        <title>Jade perch genome.</title>
        <authorList>
            <person name="Chao B."/>
        </authorList>
    </citation>
    <scope>NUCLEOTIDE SEQUENCE</scope>
    <source>
        <strain evidence="1">CB-2022</strain>
    </source>
</reference>
<proteinExistence type="predicted"/>
<dbReference type="Proteomes" id="UP000831701">
    <property type="component" value="Chromosome 14"/>
</dbReference>
<sequence>MEEFYMNNTSLDINNFTSDDYTYINNSSDHSDPCRHIPTINYVVTCTVVCIGLPLTLVAIYALYSLVQKDHVTPIYVIKLLISDLIQLCYMITEVTRPRGWTLCEVFYYTYLFGLMSSVGFMVCVAMERYLVVAWPLWYHFRRTIKSSVVVCVVIWALPLVCGLPVYFLVDFQTGVSVETTSGDNNLPLWGVAKDTNN</sequence>
<evidence type="ECO:0000313" key="2">
    <source>
        <dbReference type="Proteomes" id="UP000831701"/>
    </source>
</evidence>
<keyword evidence="2" id="KW-1185">Reference proteome</keyword>
<protein>
    <submittedName>
        <fullName evidence="1">Uncharacterized protein</fullName>
    </submittedName>
</protein>
<evidence type="ECO:0000313" key="1">
    <source>
        <dbReference type="EMBL" id="KAI3362835.1"/>
    </source>
</evidence>
<gene>
    <name evidence="1" type="ORF">L3Q82_001877</name>
</gene>
<organism evidence="1 2">
    <name type="scientific">Scortum barcoo</name>
    <name type="common">barcoo grunter</name>
    <dbReference type="NCBI Taxonomy" id="214431"/>
    <lineage>
        <taxon>Eukaryota</taxon>
        <taxon>Metazoa</taxon>
        <taxon>Chordata</taxon>
        <taxon>Craniata</taxon>
        <taxon>Vertebrata</taxon>
        <taxon>Euteleostomi</taxon>
        <taxon>Actinopterygii</taxon>
        <taxon>Neopterygii</taxon>
        <taxon>Teleostei</taxon>
        <taxon>Neoteleostei</taxon>
        <taxon>Acanthomorphata</taxon>
        <taxon>Eupercaria</taxon>
        <taxon>Centrarchiformes</taxon>
        <taxon>Terapontoidei</taxon>
        <taxon>Terapontidae</taxon>
        <taxon>Scortum</taxon>
    </lineage>
</organism>
<dbReference type="EMBL" id="CM041544">
    <property type="protein sequence ID" value="KAI3362835.1"/>
    <property type="molecule type" value="Genomic_DNA"/>
</dbReference>